<feature type="region of interest" description="Disordered" evidence="1">
    <location>
        <begin position="263"/>
        <end position="311"/>
    </location>
</feature>
<dbReference type="PANTHER" id="PTHR33180:SF31">
    <property type="entry name" value="POLYPROTEIN PROTEIN"/>
    <property type="match status" value="1"/>
</dbReference>
<feature type="compositionally biased region" description="Basic and acidic residues" evidence="1">
    <location>
        <begin position="278"/>
        <end position="293"/>
    </location>
</feature>
<proteinExistence type="predicted"/>
<reference evidence="2" key="2">
    <citation type="submission" date="2015-06" db="UniProtKB">
        <authorList>
            <consortium name="EnsemblPlants"/>
        </authorList>
    </citation>
    <scope>IDENTIFICATION</scope>
    <source>
        <strain evidence="2">DM1-3 516 R44</strain>
    </source>
</reference>
<dbReference type="Proteomes" id="UP000011115">
    <property type="component" value="Unassembled WGS sequence"/>
</dbReference>
<dbReference type="AlphaFoldDB" id="M1DEL1"/>
<organism evidence="2 3">
    <name type="scientific">Solanum tuberosum</name>
    <name type="common">Potato</name>
    <dbReference type="NCBI Taxonomy" id="4113"/>
    <lineage>
        <taxon>Eukaryota</taxon>
        <taxon>Viridiplantae</taxon>
        <taxon>Streptophyta</taxon>
        <taxon>Embryophyta</taxon>
        <taxon>Tracheophyta</taxon>
        <taxon>Spermatophyta</taxon>
        <taxon>Magnoliopsida</taxon>
        <taxon>eudicotyledons</taxon>
        <taxon>Gunneridae</taxon>
        <taxon>Pentapetalae</taxon>
        <taxon>asterids</taxon>
        <taxon>lamiids</taxon>
        <taxon>Solanales</taxon>
        <taxon>Solanaceae</taxon>
        <taxon>Solanoideae</taxon>
        <taxon>Solaneae</taxon>
        <taxon>Solanum</taxon>
    </lineage>
</organism>
<dbReference type="HOGENOM" id="CLU_029307_6_1_1"/>
<evidence type="ECO:0000313" key="3">
    <source>
        <dbReference type="Proteomes" id="UP000011115"/>
    </source>
</evidence>
<keyword evidence="3" id="KW-1185">Reference proteome</keyword>
<evidence type="ECO:0000256" key="1">
    <source>
        <dbReference type="SAM" id="MobiDB-lite"/>
    </source>
</evidence>
<dbReference type="InParanoid" id="M1DEL1"/>
<dbReference type="PANTHER" id="PTHR33180">
    <property type="entry name" value="PHOTOSYSTEM II CP43 REACTION CENTER PROTEIN"/>
    <property type="match status" value="1"/>
</dbReference>
<dbReference type="EnsemblPlants" id="PGSC0003DMT400087804">
    <property type="protein sequence ID" value="PGSC0003DMT400087804"/>
    <property type="gene ID" value="PGSC0003DMG400037375"/>
</dbReference>
<dbReference type="PaxDb" id="4113-PGSC0003DMT400087804"/>
<dbReference type="Gramene" id="PGSC0003DMT400087804">
    <property type="protein sequence ID" value="PGSC0003DMT400087804"/>
    <property type="gene ID" value="PGSC0003DMG400037375"/>
</dbReference>
<accession>M1DEL1</accession>
<evidence type="ECO:0008006" key="4">
    <source>
        <dbReference type="Google" id="ProtNLM"/>
    </source>
</evidence>
<evidence type="ECO:0000313" key="2">
    <source>
        <dbReference type="EnsemblPlants" id="PGSC0003DMT400087804"/>
    </source>
</evidence>
<feature type="region of interest" description="Disordered" evidence="1">
    <location>
        <begin position="156"/>
        <end position="193"/>
    </location>
</feature>
<protein>
    <recommendedName>
        <fullName evidence="4">Integrase core domain containing protein</fullName>
    </recommendedName>
</protein>
<sequence>MGVSTKSVNVVGLGGVNPDEANFEAMYNEEVNFLANQGGGYRENYPRPGGNQVWRANGPVGDSPKRSVTPTWTAAGTTKHEVEVCKTRRANCLIGDSSNRLGKFEYPKDMGHMGLFDVDFRGCGLDFKKLDITRPKVPGRDMSPHNRAKEIIINEDATASKAKATKLPTTGGKGNRKGKTPATESPEVSFDSEGVYTTHLTTSESEGKHQSPQAIISEPEDDQVLLAQIAEMCSKRMHDLSRIQVLQTTPPPPPTVQDQTLVSVGPIQGPPSRSLKRLKGEGQRNIIKEKRLSTDSGGGQISGDIEHLEVP</sequence>
<name>M1DEL1_SOLTU</name>
<reference evidence="3" key="1">
    <citation type="journal article" date="2011" name="Nature">
        <title>Genome sequence and analysis of the tuber crop potato.</title>
        <authorList>
            <consortium name="The Potato Genome Sequencing Consortium"/>
        </authorList>
    </citation>
    <scope>NUCLEOTIDE SEQUENCE [LARGE SCALE GENOMIC DNA]</scope>
    <source>
        <strain evidence="3">cv. DM1-3 516 R44</strain>
    </source>
</reference>